<organism evidence="1">
    <name type="scientific">Tetraselmis sp. GSL018</name>
    <dbReference type="NCBI Taxonomy" id="582737"/>
    <lineage>
        <taxon>Eukaryota</taxon>
        <taxon>Viridiplantae</taxon>
        <taxon>Chlorophyta</taxon>
        <taxon>core chlorophytes</taxon>
        <taxon>Chlorodendrophyceae</taxon>
        <taxon>Chlorodendrales</taxon>
        <taxon>Chlorodendraceae</taxon>
        <taxon>Tetraselmis</taxon>
    </lineage>
</organism>
<sequence>VATFGTSWPCRQAIKPLFGKQSNGQGDDRMFPAPTAIALLPLLSSRCCPRGARPRVCHPSCPSPIAEPEPGIRWGKPHDSSRGVLCTALQNHHPPVPIESVRPPPQHTPAAKPLQPFLPVGDEFLHGFLWHDGLASVLSCVVSPPWGA</sequence>
<gene>
    <name evidence="1" type="ORF">TSPGSL018_1411</name>
</gene>
<dbReference type="EMBL" id="GBEZ01014415">
    <property type="protein sequence ID" value="JAC71654.1"/>
    <property type="molecule type" value="Transcribed_RNA"/>
</dbReference>
<proteinExistence type="predicted"/>
<feature type="non-terminal residue" evidence="1">
    <location>
        <position position="1"/>
    </location>
</feature>
<protein>
    <submittedName>
        <fullName evidence="1">Uncharacterized protein</fullName>
    </submittedName>
</protein>
<name>A0A061RLQ3_9CHLO</name>
<evidence type="ECO:0000313" key="1">
    <source>
        <dbReference type="EMBL" id="JAC71654.1"/>
    </source>
</evidence>
<reference evidence="1" key="1">
    <citation type="submission" date="2014-05" db="EMBL/GenBank/DDBJ databases">
        <title>The transcriptome of the halophilic microalga Tetraselmis sp. GSL018 isolated from the Great Salt Lake, Utah.</title>
        <authorList>
            <person name="Jinkerson R.E."/>
            <person name="D'Adamo S."/>
            <person name="Posewitz M.C."/>
        </authorList>
    </citation>
    <scope>NUCLEOTIDE SEQUENCE</scope>
    <source>
        <strain evidence="1">GSL018</strain>
    </source>
</reference>
<feature type="non-terminal residue" evidence="1">
    <location>
        <position position="148"/>
    </location>
</feature>
<dbReference type="AlphaFoldDB" id="A0A061RLQ3"/>
<accession>A0A061RLQ3</accession>